<evidence type="ECO:0000313" key="10">
    <source>
        <dbReference type="Proteomes" id="UP000231134"/>
    </source>
</evidence>
<dbReference type="Pfam" id="PF03600">
    <property type="entry name" value="CitMHS"/>
    <property type="match status" value="1"/>
</dbReference>
<feature type="transmembrane region" description="Helical" evidence="7">
    <location>
        <begin position="94"/>
        <end position="123"/>
    </location>
</feature>
<organism evidence="9 10">
    <name type="scientific">Hallerella succinigenes</name>
    <dbReference type="NCBI Taxonomy" id="1896222"/>
    <lineage>
        <taxon>Bacteria</taxon>
        <taxon>Pseudomonadati</taxon>
        <taxon>Fibrobacterota</taxon>
        <taxon>Fibrobacteria</taxon>
        <taxon>Fibrobacterales</taxon>
        <taxon>Fibrobacteraceae</taxon>
        <taxon>Hallerella</taxon>
    </lineage>
</organism>
<feature type="transmembrane region" description="Helical" evidence="7">
    <location>
        <begin position="174"/>
        <end position="200"/>
    </location>
</feature>
<evidence type="ECO:0000256" key="1">
    <source>
        <dbReference type="ARBA" id="ARBA00004141"/>
    </source>
</evidence>
<feature type="transmembrane region" description="Helical" evidence="7">
    <location>
        <begin position="591"/>
        <end position="611"/>
    </location>
</feature>
<comment type="subcellular location">
    <subcellularLocation>
        <location evidence="1">Membrane</location>
        <topology evidence="1">Multi-pass membrane protein</topology>
    </subcellularLocation>
</comment>
<dbReference type="RefSeq" id="WP_100424946.1">
    <property type="nucleotide sequence ID" value="NZ_JAQXKX010000050.1"/>
</dbReference>
<feature type="transmembrane region" description="Helical" evidence="7">
    <location>
        <begin position="135"/>
        <end position="154"/>
    </location>
</feature>
<feature type="transmembrane region" description="Helical" evidence="7">
    <location>
        <begin position="422"/>
        <end position="455"/>
    </location>
</feature>
<dbReference type="InterPro" id="IPR004680">
    <property type="entry name" value="Cit_transptr-like_dom"/>
</dbReference>
<evidence type="ECO:0000256" key="2">
    <source>
        <dbReference type="ARBA" id="ARBA00022448"/>
    </source>
</evidence>
<evidence type="ECO:0000256" key="4">
    <source>
        <dbReference type="ARBA" id="ARBA00022737"/>
    </source>
</evidence>
<keyword evidence="4" id="KW-0677">Repeat</keyword>
<feature type="transmembrane region" description="Helical" evidence="7">
    <location>
        <begin position="498"/>
        <end position="518"/>
    </location>
</feature>
<feature type="transmembrane region" description="Helical" evidence="7">
    <location>
        <begin position="467"/>
        <end position="486"/>
    </location>
</feature>
<feature type="transmembrane region" description="Helical" evidence="7">
    <location>
        <begin position="524"/>
        <end position="546"/>
    </location>
</feature>
<dbReference type="PROSITE" id="PS51202">
    <property type="entry name" value="RCK_C"/>
    <property type="match status" value="2"/>
</dbReference>
<keyword evidence="5 7" id="KW-1133">Transmembrane helix</keyword>
<gene>
    <name evidence="9" type="ORF">BGX16_0868</name>
</gene>
<protein>
    <submittedName>
        <fullName evidence="9">TrkA family protein</fullName>
    </submittedName>
</protein>
<dbReference type="InterPro" id="IPR036721">
    <property type="entry name" value="RCK_C_sf"/>
</dbReference>
<keyword evidence="3 7" id="KW-0812">Transmembrane</keyword>
<evidence type="ECO:0000256" key="6">
    <source>
        <dbReference type="ARBA" id="ARBA00023136"/>
    </source>
</evidence>
<dbReference type="PANTHER" id="PTHR43652:SF1">
    <property type="entry name" value="RESPONSE REGULATOR"/>
    <property type="match status" value="1"/>
</dbReference>
<dbReference type="GO" id="GO:0006813">
    <property type="term" value="P:potassium ion transport"/>
    <property type="evidence" value="ECO:0007669"/>
    <property type="project" value="InterPro"/>
</dbReference>
<feature type="transmembrane region" description="Helical" evidence="7">
    <location>
        <begin position="27"/>
        <end position="48"/>
    </location>
</feature>
<evidence type="ECO:0000259" key="8">
    <source>
        <dbReference type="PROSITE" id="PS51202"/>
    </source>
</evidence>
<dbReference type="InterPro" id="IPR006037">
    <property type="entry name" value="RCK_C"/>
</dbReference>
<evidence type="ECO:0000256" key="3">
    <source>
        <dbReference type="ARBA" id="ARBA00022692"/>
    </source>
</evidence>
<dbReference type="EMBL" id="PGEX01000001">
    <property type="protein sequence ID" value="PJJ40916.1"/>
    <property type="molecule type" value="Genomic_DNA"/>
</dbReference>
<comment type="caution">
    <text evidence="9">The sequence shown here is derived from an EMBL/GenBank/DDBJ whole genome shotgun (WGS) entry which is preliminary data.</text>
</comment>
<dbReference type="Gene3D" id="3.30.70.1450">
    <property type="entry name" value="Regulator of K+ conductance, C-terminal domain"/>
    <property type="match status" value="2"/>
</dbReference>
<dbReference type="Pfam" id="PF02080">
    <property type="entry name" value="TrkA_C"/>
    <property type="match status" value="2"/>
</dbReference>
<dbReference type="OrthoDB" id="9809303at2"/>
<feature type="transmembrane region" description="Helical" evidence="7">
    <location>
        <begin position="553"/>
        <end position="571"/>
    </location>
</feature>
<dbReference type="GO" id="GO:0008324">
    <property type="term" value="F:monoatomic cation transmembrane transporter activity"/>
    <property type="evidence" value="ECO:0007669"/>
    <property type="project" value="InterPro"/>
</dbReference>
<keyword evidence="6 7" id="KW-0472">Membrane</keyword>
<feature type="domain" description="RCK C-terminal" evidence="8">
    <location>
        <begin position="316"/>
        <end position="400"/>
    </location>
</feature>
<dbReference type="InterPro" id="IPR051679">
    <property type="entry name" value="DASS-Related_Transporters"/>
</dbReference>
<evidence type="ECO:0000313" key="9">
    <source>
        <dbReference type="EMBL" id="PJJ40916.1"/>
    </source>
</evidence>
<evidence type="ECO:0000256" key="5">
    <source>
        <dbReference type="ARBA" id="ARBA00022989"/>
    </source>
</evidence>
<name>A0A2M9A5C5_9BACT</name>
<dbReference type="AlphaFoldDB" id="A0A2M9A5C5"/>
<feature type="domain" description="RCK C-terminal" evidence="8">
    <location>
        <begin position="217"/>
        <end position="308"/>
    </location>
</feature>
<evidence type="ECO:0000256" key="7">
    <source>
        <dbReference type="SAM" id="Phobius"/>
    </source>
</evidence>
<proteinExistence type="predicted"/>
<accession>A0A2M9A5C5</accession>
<keyword evidence="10" id="KW-1185">Reference proteome</keyword>
<dbReference type="GO" id="GO:0005886">
    <property type="term" value="C:plasma membrane"/>
    <property type="evidence" value="ECO:0007669"/>
    <property type="project" value="TreeGrafter"/>
</dbReference>
<sequence length="613" mass="66552">MFSLVVTLLVLAVSMFFFVQGKIRSDIVALCSLVILMVFDVVTVDEALEGFSNPIVLMILGLFVVGGAIFRTGLARVAGQKIVKIAGDKESVLFVVIMLVTGFIGAFVGNTGTAALMLPIVMSVAAGAKSGPKRFLMPMAFACSIGGMLTLIGTPPNMVINEALIKAGYPSLKLFSFTPIGIVVLLLIIFALLPASHLLCKKTEEKKSNKRKNKSLNELAEEYRLSRNVTRVRVRYDSPLIGRSFAELKLPTHYNLTVIEVDHPSRGKFFGEGRQELAGPTSVAYGDDILYMMGDIEDVKRFSKEMSAPILSEKEAERESFHFRNWGIAEVLVMPDSSFINRNVMETNLRAQYGVNLLGIQRNGEYIIHGLTEKNLESRDTLLVQGTWENIRKLSSSNTEWIVLGEPLESAAAVPLDHKMPFAAAILVLMVILMVTNAVSSVAAVLIAALLMVLTGCFRNVEDAYKSINWESTVLIAAMLPMSTALEKTGVSGIIANALVEYLGTIGPYALLAGIYYTTSIVTIFISNTATAVLLTPIAMSAAAGLGVSPYPFLFAVTVSASCCFISPFSTPPNALVMNAGRYTFNDYLKIGGPLQFGMGFIMTFVLPLFFPF</sequence>
<dbReference type="SUPFAM" id="SSF116726">
    <property type="entry name" value="TrkA C-terminal domain-like"/>
    <property type="match status" value="2"/>
</dbReference>
<reference evidence="9 10" key="1">
    <citation type="submission" date="2017-11" db="EMBL/GenBank/DDBJ databases">
        <title>Animal gut microbial communities from fecal samples from Wisconsin, USA.</title>
        <authorList>
            <person name="Neumann A."/>
        </authorList>
    </citation>
    <scope>NUCLEOTIDE SEQUENCE [LARGE SCALE GENOMIC DNA]</scope>
    <source>
        <strain evidence="9 10">UWS3</strain>
    </source>
</reference>
<feature type="transmembrane region" description="Helical" evidence="7">
    <location>
        <begin position="55"/>
        <end position="74"/>
    </location>
</feature>
<dbReference type="Proteomes" id="UP000231134">
    <property type="component" value="Unassembled WGS sequence"/>
</dbReference>
<dbReference type="PANTHER" id="PTHR43652">
    <property type="entry name" value="BASIC AMINO ACID ANTIPORTER YFCC-RELATED"/>
    <property type="match status" value="1"/>
</dbReference>
<keyword evidence="2" id="KW-0813">Transport</keyword>